<dbReference type="EMBL" id="NAJP01000011">
    <property type="protein sequence ID" value="TKA45520.1"/>
    <property type="molecule type" value="Genomic_DNA"/>
</dbReference>
<protein>
    <submittedName>
        <fullName evidence="2">Uncharacterized protein</fullName>
    </submittedName>
</protein>
<sequence>MRDAASSDVDVDAVLPLHVPTVPREGEWLNGTWAKTSVARGTKKPSALRKDCSARCDYPSECRWGKQYGVYTPVSSTPPPPPSVAPVVPEKNEKPKTTFDDILLDASDASQSTAAGHSPKTATINSKETERKPSMTDLLESAKRRKRRSGGQMPSPLGSNPPSPTTAEAPSESTTGDEAEEGASAGFLQKAFDDFELELRKSSLLERAGGLVSGWASSIRSSAALEEEKAELFVKGLRLSKKK</sequence>
<evidence type="ECO:0000256" key="1">
    <source>
        <dbReference type="SAM" id="MobiDB-lite"/>
    </source>
</evidence>
<feature type="compositionally biased region" description="Polar residues" evidence="1">
    <location>
        <begin position="165"/>
        <end position="174"/>
    </location>
</feature>
<feature type="compositionally biased region" description="Basic and acidic residues" evidence="1">
    <location>
        <begin position="90"/>
        <end position="99"/>
    </location>
</feature>
<dbReference type="Proteomes" id="UP000310066">
    <property type="component" value="Unassembled WGS sequence"/>
</dbReference>
<organism evidence="2 3">
    <name type="scientific">Friedmanniomyces endolithicus</name>
    <dbReference type="NCBI Taxonomy" id="329885"/>
    <lineage>
        <taxon>Eukaryota</taxon>
        <taxon>Fungi</taxon>
        <taxon>Dikarya</taxon>
        <taxon>Ascomycota</taxon>
        <taxon>Pezizomycotina</taxon>
        <taxon>Dothideomycetes</taxon>
        <taxon>Dothideomycetidae</taxon>
        <taxon>Mycosphaerellales</taxon>
        <taxon>Teratosphaeriaceae</taxon>
        <taxon>Friedmanniomyces</taxon>
    </lineage>
</organism>
<gene>
    <name evidence="2" type="ORF">B0A54_04059</name>
</gene>
<evidence type="ECO:0000313" key="3">
    <source>
        <dbReference type="Proteomes" id="UP000310066"/>
    </source>
</evidence>
<feature type="region of interest" description="Disordered" evidence="1">
    <location>
        <begin position="70"/>
        <end position="187"/>
    </location>
</feature>
<accession>A0A4U0V9G6</accession>
<reference evidence="2 3" key="1">
    <citation type="submission" date="2017-03" db="EMBL/GenBank/DDBJ databases">
        <title>Genomes of endolithic fungi from Antarctica.</title>
        <authorList>
            <person name="Coleine C."/>
            <person name="Masonjones S."/>
            <person name="Stajich J.E."/>
        </authorList>
    </citation>
    <scope>NUCLEOTIDE SEQUENCE [LARGE SCALE GENOMIC DNA]</scope>
    <source>
        <strain evidence="2 3">CCFEE 5311</strain>
    </source>
</reference>
<proteinExistence type="predicted"/>
<comment type="caution">
    <text evidence="2">The sequence shown here is derived from an EMBL/GenBank/DDBJ whole genome shotgun (WGS) entry which is preliminary data.</text>
</comment>
<name>A0A4U0V9G6_9PEZI</name>
<feature type="compositionally biased region" description="Polar residues" evidence="1">
    <location>
        <begin position="108"/>
        <end position="126"/>
    </location>
</feature>
<dbReference type="AlphaFoldDB" id="A0A4U0V9G6"/>
<dbReference type="OrthoDB" id="5396104at2759"/>
<evidence type="ECO:0000313" key="2">
    <source>
        <dbReference type="EMBL" id="TKA45520.1"/>
    </source>
</evidence>